<sequence length="59" mass="5648">MNANRPIVAMTVAGVLLVVAVAVVAHELGLRGVAAFALPLAVGVVVGGGIVAVGATGEE</sequence>
<comment type="caution">
    <text evidence="2">The sequence shown here is derived from an EMBL/GenBank/DDBJ whole genome shotgun (WGS) entry which is preliminary data.</text>
</comment>
<keyword evidence="1" id="KW-0812">Transmembrane</keyword>
<accession>A0ABD5RQA9</accession>
<feature type="transmembrane region" description="Helical" evidence="1">
    <location>
        <begin position="7"/>
        <end position="26"/>
    </location>
</feature>
<evidence type="ECO:0000256" key="1">
    <source>
        <dbReference type="SAM" id="Phobius"/>
    </source>
</evidence>
<keyword evidence="3" id="KW-1185">Reference proteome</keyword>
<keyword evidence="1" id="KW-1133">Transmembrane helix</keyword>
<organism evidence="2 3">
    <name type="scientific">Halomarina salina</name>
    <dbReference type="NCBI Taxonomy" id="1872699"/>
    <lineage>
        <taxon>Archaea</taxon>
        <taxon>Methanobacteriati</taxon>
        <taxon>Methanobacteriota</taxon>
        <taxon>Stenosarchaea group</taxon>
        <taxon>Halobacteria</taxon>
        <taxon>Halobacteriales</taxon>
        <taxon>Natronomonadaceae</taxon>
        <taxon>Halomarina</taxon>
    </lineage>
</organism>
<evidence type="ECO:0000313" key="2">
    <source>
        <dbReference type="EMBL" id="MFC5972553.1"/>
    </source>
</evidence>
<evidence type="ECO:0000313" key="3">
    <source>
        <dbReference type="Proteomes" id="UP001596099"/>
    </source>
</evidence>
<keyword evidence="1" id="KW-0472">Membrane</keyword>
<dbReference type="Proteomes" id="UP001596099">
    <property type="component" value="Unassembled WGS sequence"/>
</dbReference>
<feature type="transmembrane region" description="Helical" evidence="1">
    <location>
        <begin position="32"/>
        <end position="55"/>
    </location>
</feature>
<name>A0ABD5RQA9_9EURY</name>
<gene>
    <name evidence="2" type="ORF">ACFPYI_14530</name>
</gene>
<dbReference type="EMBL" id="JBHSQH010000001">
    <property type="protein sequence ID" value="MFC5972553.1"/>
    <property type="molecule type" value="Genomic_DNA"/>
</dbReference>
<dbReference type="AlphaFoldDB" id="A0ABD5RQA9"/>
<protein>
    <submittedName>
        <fullName evidence="2">Uncharacterized protein</fullName>
    </submittedName>
</protein>
<dbReference type="RefSeq" id="WP_247416032.1">
    <property type="nucleotide sequence ID" value="NZ_JALLGW010000001.1"/>
</dbReference>
<reference evidence="2 3" key="1">
    <citation type="journal article" date="2019" name="Int. J. Syst. Evol. Microbiol.">
        <title>The Global Catalogue of Microorganisms (GCM) 10K type strain sequencing project: providing services to taxonomists for standard genome sequencing and annotation.</title>
        <authorList>
            <consortium name="The Broad Institute Genomics Platform"/>
            <consortium name="The Broad Institute Genome Sequencing Center for Infectious Disease"/>
            <person name="Wu L."/>
            <person name="Ma J."/>
        </authorList>
    </citation>
    <scope>NUCLEOTIDE SEQUENCE [LARGE SCALE GENOMIC DNA]</scope>
    <source>
        <strain evidence="2 3">CGMCC 1.12543</strain>
    </source>
</reference>
<proteinExistence type="predicted"/>